<evidence type="ECO:0000313" key="6">
    <source>
        <dbReference type="Proteomes" id="UP000824205"/>
    </source>
</evidence>
<reference evidence="5" key="1">
    <citation type="journal article" date="2021" name="PeerJ">
        <title>Extensive microbial diversity within the chicken gut microbiome revealed by metagenomics and culture.</title>
        <authorList>
            <person name="Gilroy R."/>
            <person name="Ravi A."/>
            <person name="Getino M."/>
            <person name="Pursley I."/>
            <person name="Horton D.L."/>
            <person name="Alikhan N.F."/>
            <person name="Baker D."/>
            <person name="Gharbi K."/>
            <person name="Hall N."/>
            <person name="Watson M."/>
            <person name="Adriaenssens E.M."/>
            <person name="Foster-Nyarko E."/>
            <person name="Jarju S."/>
            <person name="Secka A."/>
            <person name="Antonio M."/>
            <person name="Oren A."/>
            <person name="Chaudhuri R.R."/>
            <person name="La Ragione R."/>
            <person name="Hildebrand F."/>
            <person name="Pallen M.J."/>
        </authorList>
    </citation>
    <scope>NUCLEOTIDE SEQUENCE</scope>
    <source>
        <strain evidence="5">421</strain>
    </source>
</reference>
<comment type="subunit">
    <text evidence="4">Homodimer.</text>
</comment>
<comment type="function">
    <text evidence="4">An aminoacyl-tRNA editing enzyme that deacylates mischarged D-aminoacyl-tRNAs. Also deacylates mischarged glycyl-tRNA(Ala), protecting cells against glycine mischarging by AlaRS. Acts via tRNA-based rather than protein-based catalysis; rejects L-amino acids rather than detecting D-amino acids in the active site. By recycling D-aminoacyl-tRNA to D-amino acids and free tRNA molecules, this enzyme counteracts the toxicity associated with the formation of D-aminoacyl-tRNA entities in vivo and helps enforce protein L-homochirality.</text>
</comment>
<feature type="short sequence motif" description="Gly-cisPro motif, important for rejection of L-amino acids" evidence="4">
    <location>
        <begin position="138"/>
        <end position="139"/>
    </location>
</feature>
<comment type="subcellular location">
    <subcellularLocation>
        <location evidence="4">Cytoplasm</location>
    </subcellularLocation>
</comment>
<dbReference type="Pfam" id="PF02580">
    <property type="entry name" value="Tyr_Deacylase"/>
    <property type="match status" value="1"/>
</dbReference>
<evidence type="ECO:0000256" key="4">
    <source>
        <dbReference type="HAMAP-Rule" id="MF_00518"/>
    </source>
</evidence>
<dbReference type="PANTHER" id="PTHR10472:SF5">
    <property type="entry name" value="D-AMINOACYL-TRNA DEACYLASE 1"/>
    <property type="match status" value="1"/>
</dbReference>
<keyword evidence="4" id="KW-0694">RNA-binding</keyword>
<evidence type="ECO:0000313" key="5">
    <source>
        <dbReference type="EMBL" id="HIW85761.1"/>
    </source>
</evidence>
<evidence type="ECO:0000256" key="2">
    <source>
        <dbReference type="ARBA" id="ARBA00022555"/>
    </source>
</evidence>
<dbReference type="Proteomes" id="UP000824205">
    <property type="component" value="Unassembled WGS sequence"/>
</dbReference>
<accession>A0A9D1RCJ6</accession>
<dbReference type="EC" id="3.1.1.96" evidence="4"/>
<dbReference type="InterPro" id="IPR023509">
    <property type="entry name" value="DTD-like_sf"/>
</dbReference>
<comment type="similarity">
    <text evidence="1 4">Belongs to the DTD family.</text>
</comment>
<comment type="catalytic activity">
    <reaction evidence="4">
        <text>a D-aminoacyl-tRNA + H2O = a tRNA + a D-alpha-amino acid + H(+)</text>
        <dbReference type="Rhea" id="RHEA:13953"/>
        <dbReference type="Rhea" id="RHEA-COMP:10123"/>
        <dbReference type="Rhea" id="RHEA-COMP:10124"/>
        <dbReference type="ChEBI" id="CHEBI:15377"/>
        <dbReference type="ChEBI" id="CHEBI:15378"/>
        <dbReference type="ChEBI" id="CHEBI:59871"/>
        <dbReference type="ChEBI" id="CHEBI:78442"/>
        <dbReference type="ChEBI" id="CHEBI:79333"/>
        <dbReference type="EC" id="3.1.1.96"/>
    </reaction>
</comment>
<evidence type="ECO:0000256" key="3">
    <source>
        <dbReference type="ARBA" id="ARBA00022801"/>
    </source>
</evidence>
<evidence type="ECO:0000256" key="1">
    <source>
        <dbReference type="ARBA" id="ARBA00009673"/>
    </source>
</evidence>
<reference evidence="5" key="2">
    <citation type="submission" date="2021-04" db="EMBL/GenBank/DDBJ databases">
        <authorList>
            <person name="Gilroy R."/>
        </authorList>
    </citation>
    <scope>NUCLEOTIDE SEQUENCE</scope>
    <source>
        <strain evidence="5">421</strain>
    </source>
</reference>
<protein>
    <recommendedName>
        <fullName evidence="4">D-aminoacyl-tRNA deacylase</fullName>
        <shortName evidence="4">DTD</shortName>
        <ecNumber evidence="4">3.1.1.96</ecNumber>
    </recommendedName>
    <alternativeName>
        <fullName evidence="4">Gly-tRNA(Ala) deacylase</fullName>
        <ecNumber evidence="4">3.1.1.-</ecNumber>
    </alternativeName>
</protein>
<dbReference type="InterPro" id="IPR003732">
    <property type="entry name" value="Daa-tRNA_deacyls_DTD"/>
</dbReference>
<dbReference type="AlphaFoldDB" id="A0A9D1RCJ6"/>
<sequence>MKAVIQRVSHASVKVGGKTVGSCNTGFLILLGVMAGDDEKEADKLVKKIVNLRIFEDENGKMNLSSVDIGGEMLVVSQFTLCADCSHGRRPSFTPSAPPEEANRLYEYFTAGLKQSGVSRVEAGVFGADMQVELLNDGPVTIILDSALLK</sequence>
<keyword evidence="2 4" id="KW-0820">tRNA-binding</keyword>
<name>A0A9D1RCJ6_9FIRM</name>
<dbReference type="SUPFAM" id="SSF69500">
    <property type="entry name" value="DTD-like"/>
    <property type="match status" value="1"/>
</dbReference>
<dbReference type="GO" id="GO:0019478">
    <property type="term" value="P:D-amino acid catabolic process"/>
    <property type="evidence" value="ECO:0007669"/>
    <property type="project" value="UniProtKB-UniRule"/>
</dbReference>
<dbReference type="NCBIfam" id="TIGR00256">
    <property type="entry name" value="D-aminoacyl-tRNA deacylase"/>
    <property type="match status" value="1"/>
</dbReference>
<dbReference type="PANTHER" id="PTHR10472">
    <property type="entry name" value="D-TYROSYL-TRNA TYR DEACYLASE"/>
    <property type="match status" value="1"/>
</dbReference>
<dbReference type="HAMAP" id="MF_00518">
    <property type="entry name" value="Deacylase_Dtd"/>
    <property type="match status" value="1"/>
</dbReference>
<proteinExistence type="inferred from homology"/>
<dbReference type="Gene3D" id="3.50.80.10">
    <property type="entry name" value="D-tyrosyl-tRNA(Tyr) deacylase"/>
    <property type="match status" value="1"/>
</dbReference>
<comment type="caution">
    <text evidence="5">The sequence shown here is derived from an EMBL/GenBank/DDBJ whole genome shotgun (WGS) entry which is preliminary data.</text>
</comment>
<dbReference type="GO" id="GO:0005737">
    <property type="term" value="C:cytoplasm"/>
    <property type="evidence" value="ECO:0007669"/>
    <property type="project" value="UniProtKB-SubCell"/>
</dbReference>
<comment type="catalytic activity">
    <reaction evidence="4">
        <text>glycyl-tRNA(Ala) + H2O = tRNA(Ala) + glycine + H(+)</text>
        <dbReference type="Rhea" id="RHEA:53744"/>
        <dbReference type="Rhea" id="RHEA-COMP:9657"/>
        <dbReference type="Rhea" id="RHEA-COMP:13640"/>
        <dbReference type="ChEBI" id="CHEBI:15377"/>
        <dbReference type="ChEBI" id="CHEBI:15378"/>
        <dbReference type="ChEBI" id="CHEBI:57305"/>
        <dbReference type="ChEBI" id="CHEBI:78442"/>
        <dbReference type="ChEBI" id="CHEBI:78522"/>
    </reaction>
</comment>
<dbReference type="FunFam" id="3.50.80.10:FF:000001">
    <property type="entry name" value="D-aminoacyl-tRNA deacylase"/>
    <property type="match status" value="1"/>
</dbReference>
<dbReference type="GO" id="GO:0051500">
    <property type="term" value="F:D-tyrosyl-tRNA(Tyr) deacylase activity"/>
    <property type="evidence" value="ECO:0007669"/>
    <property type="project" value="TreeGrafter"/>
</dbReference>
<organism evidence="5 6">
    <name type="scientific">Candidatus Eubacterium faecipullorum</name>
    <dbReference type="NCBI Taxonomy" id="2838571"/>
    <lineage>
        <taxon>Bacteria</taxon>
        <taxon>Bacillati</taxon>
        <taxon>Bacillota</taxon>
        <taxon>Clostridia</taxon>
        <taxon>Eubacteriales</taxon>
        <taxon>Eubacteriaceae</taxon>
        <taxon>Eubacterium</taxon>
    </lineage>
</organism>
<keyword evidence="3 4" id="KW-0378">Hydrolase</keyword>
<dbReference type="EMBL" id="DXGE01000019">
    <property type="protein sequence ID" value="HIW85761.1"/>
    <property type="molecule type" value="Genomic_DNA"/>
</dbReference>
<dbReference type="CDD" id="cd00563">
    <property type="entry name" value="Dtyr_deacylase"/>
    <property type="match status" value="1"/>
</dbReference>
<dbReference type="GO" id="GO:0000049">
    <property type="term" value="F:tRNA binding"/>
    <property type="evidence" value="ECO:0007669"/>
    <property type="project" value="UniProtKB-UniRule"/>
</dbReference>
<dbReference type="GO" id="GO:0043908">
    <property type="term" value="F:Ser(Gly)-tRNA(Ala) hydrolase activity"/>
    <property type="evidence" value="ECO:0007669"/>
    <property type="project" value="UniProtKB-UniRule"/>
</dbReference>
<keyword evidence="4" id="KW-0963">Cytoplasm</keyword>
<gene>
    <name evidence="4 5" type="primary">dtd</name>
    <name evidence="5" type="ORF">IAA48_04625</name>
</gene>
<comment type="domain">
    <text evidence="4">A Gly-cisPro motif from one monomer fits into the active site of the other monomer to allow specific chiral rejection of L-amino acids.</text>
</comment>
<dbReference type="GO" id="GO:0106026">
    <property type="term" value="F:Gly-tRNA(Ala) deacylase activity"/>
    <property type="evidence" value="ECO:0007669"/>
    <property type="project" value="UniProtKB-UniRule"/>
</dbReference>
<dbReference type="EC" id="3.1.1.-" evidence="4"/>